<accession>A0A1M4S9N2</accession>
<gene>
    <name evidence="2" type="ORF">SAMN02745784_00187</name>
</gene>
<dbReference type="EMBL" id="FQTY01000001">
    <property type="protein sequence ID" value="SHE28878.1"/>
    <property type="molecule type" value="Genomic_DNA"/>
</dbReference>
<reference evidence="3" key="1">
    <citation type="submission" date="2016-11" db="EMBL/GenBank/DDBJ databases">
        <authorList>
            <person name="Varghese N."/>
            <person name="Submissions S."/>
        </authorList>
    </citation>
    <scope>NUCLEOTIDE SEQUENCE [LARGE SCALE GENOMIC DNA]</scope>
    <source>
        <strain evidence="3">DSM 18095</strain>
    </source>
</reference>
<keyword evidence="1" id="KW-0812">Transmembrane</keyword>
<keyword evidence="1" id="KW-0472">Membrane</keyword>
<proteinExistence type="predicted"/>
<dbReference type="AlphaFoldDB" id="A0A1M4S9N2"/>
<dbReference type="Proteomes" id="UP000184114">
    <property type="component" value="Unassembled WGS sequence"/>
</dbReference>
<evidence type="ECO:0000313" key="3">
    <source>
        <dbReference type="Proteomes" id="UP000184114"/>
    </source>
</evidence>
<sequence length="123" mass="14518">MYYMQIILVLLFISSIFGYIFVILKEKIYLKNNIIIIDKKIVTQEHLNEVDMKEFILDGFRLKAGDEIKVITKENKKYNGILLGAKKKDKSIMIVTHKNEVKFFTIDNILKFKIVSKYGKFFT</sequence>
<dbReference type="STRING" id="1123404.SAMN02745784_00187"/>
<keyword evidence="3" id="KW-1185">Reference proteome</keyword>
<feature type="transmembrane region" description="Helical" evidence="1">
    <location>
        <begin position="6"/>
        <end position="24"/>
    </location>
</feature>
<evidence type="ECO:0000256" key="1">
    <source>
        <dbReference type="SAM" id="Phobius"/>
    </source>
</evidence>
<protein>
    <submittedName>
        <fullName evidence="2">Uncharacterized protein</fullName>
    </submittedName>
</protein>
<evidence type="ECO:0000313" key="2">
    <source>
        <dbReference type="EMBL" id="SHE28878.1"/>
    </source>
</evidence>
<organism evidence="2 3">
    <name type="scientific">Tissierella praeacuta DSM 18095</name>
    <dbReference type="NCBI Taxonomy" id="1123404"/>
    <lineage>
        <taxon>Bacteria</taxon>
        <taxon>Bacillati</taxon>
        <taxon>Bacillota</taxon>
        <taxon>Tissierellia</taxon>
        <taxon>Tissierellales</taxon>
        <taxon>Tissierellaceae</taxon>
        <taxon>Tissierella</taxon>
    </lineage>
</organism>
<keyword evidence="1" id="KW-1133">Transmembrane helix</keyword>
<name>A0A1M4S9N2_9FIRM</name>